<organism evidence="1 2">
    <name type="scientific">Paraprevotella clara YIT 11840</name>
    <dbReference type="NCBI Taxonomy" id="762968"/>
    <lineage>
        <taxon>Bacteria</taxon>
        <taxon>Pseudomonadati</taxon>
        <taxon>Bacteroidota</taxon>
        <taxon>Bacteroidia</taxon>
        <taxon>Bacteroidales</taxon>
        <taxon>Prevotellaceae</taxon>
        <taxon>Paraprevotella</taxon>
    </lineage>
</organism>
<gene>
    <name evidence="1" type="ORF">HMPREF9441_03044</name>
</gene>
<dbReference type="AlphaFoldDB" id="G5SUI3"/>
<evidence type="ECO:0000313" key="1">
    <source>
        <dbReference type="EMBL" id="EHG99427.1"/>
    </source>
</evidence>
<dbReference type="HOGENOM" id="CLU_3186797_0_0_10"/>
<name>G5SUI3_9BACT</name>
<reference evidence="1 2" key="1">
    <citation type="submission" date="2011-03" db="EMBL/GenBank/DDBJ databases">
        <authorList>
            <person name="Weinstock G."/>
            <person name="Sodergren E."/>
            <person name="Clifton S."/>
            <person name="Fulton L."/>
            <person name="Fulton B."/>
            <person name="Courtney L."/>
            <person name="Fronick C."/>
            <person name="Harrison M."/>
            <person name="Strong C."/>
            <person name="Farmer C."/>
            <person name="Delahaunty K."/>
            <person name="Markovic C."/>
            <person name="Hall O."/>
            <person name="Minx P."/>
            <person name="Tomlinson C."/>
            <person name="Mitreva M."/>
            <person name="Hou S."/>
            <person name="Chen J."/>
            <person name="Wollam A."/>
            <person name="Pepin K.H."/>
            <person name="Johnson M."/>
            <person name="Bhonagiri V."/>
            <person name="Zhang X."/>
            <person name="Suruliraj S."/>
            <person name="Warren W."/>
            <person name="Chinwalla A."/>
            <person name="Mardis E.R."/>
            <person name="Wilson R.K."/>
        </authorList>
    </citation>
    <scope>NUCLEOTIDE SEQUENCE [LARGE SCALE GENOMIC DNA]</scope>
    <source>
        <strain evidence="1 2">YIT 11840</strain>
    </source>
</reference>
<proteinExistence type="predicted"/>
<sequence>MHGRFLFLFYCSFCRYRFFKSTILTGICQVWRGISSFFVYLCTLYY</sequence>
<keyword evidence="2" id="KW-1185">Reference proteome</keyword>
<dbReference type="Proteomes" id="UP000003598">
    <property type="component" value="Unassembled WGS sequence"/>
</dbReference>
<accession>G5SUI3</accession>
<comment type="caution">
    <text evidence="1">The sequence shown here is derived from an EMBL/GenBank/DDBJ whole genome shotgun (WGS) entry which is preliminary data.</text>
</comment>
<protein>
    <submittedName>
        <fullName evidence="1">Uncharacterized protein</fullName>
    </submittedName>
</protein>
<evidence type="ECO:0000313" key="2">
    <source>
        <dbReference type="Proteomes" id="UP000003598"/>
    </source>
</evidence>
<dbReference type="EMBL" id="AFFY01000045">
    <property type="protein sequence ID" value="EHG99427.1"/>
    <property type="molecule type" value="Genomic_DNA"/>
</dbReference>